<proteinExistence type="predicted"/>
<keyword evidence="2" id="KW-1185">Reference proteome</keyword>
<sequence>MSSMKRLQALRRIAQIKQDIELARLAALAAEERGIKMEQESLREDLRSAWRVTETAPETGVVAMQFGRWVDQRQTVLAQEAARLSAQLEAQRAASVKALGRAEVMKKLMEKSRNEIAALKSRG</sequence>
<evidence type="ECO:0008006" key="3">
    <source>
        <dbReference type="Google" id="ProtNLM"/>
    </source>
</evidence>
<dbReference type="KEGG" id="rhp:LPB142_00260"/>
<dbReference type="STRING" id="1850250.LPB142_00260"/>
<gene>
    <name evidence="1" type="ORF">LPB142_00260</name>
</gene>
<dbReference type="Proteomes" id="UP000176562">
    <property type="component" value="Chromosome"/>
</dbReference>
<protein>
    <recommendedName>
        <fullName evidence="3">Flagellar export protein FliJ</fullName>
    </recommendedName>
</protein>
<accession>A0A1D9M7V6</accession>
<organism evidence="1 2">
    <name type="scientific">Rhodobacter xanthinilyticus</name>
    <dbReference type="NCBI Taxonomy" id="1850250"/>
    <lineage>
        <taxon>Bacteria</taxon>
        <taxon>Pseudomonadati</taxon>
        <taxon>Pseudomonadota</taxon>
        <taxon>Alphaproteobacteria</taxon>
        <taxon>Rhodobacterales</taxon>
        <taxon>Rhodobacter group</taxon>
        <taxon>Rhodobacter</taxon>
    </lineage>
</organism>
<name>A0A1D9M7V6_9RHOB</name>
<evidence type="ECO:0000313" key="1">
    <source>
        <dbReference type="EMBL" id="AOZ67944.1"/>
    </source>
</evidence>
<dbReference type="EMBL" id="CP017781">
    <property type="protein sequence ID" value="AOZ67944.1"/>
    <property type="molecule type" value="Genomic_DNA"/>
</dbReference>
<reference evidence="1 2" key="1">
    <citation type="submission" date="2016-10" db="EMBL/GenBank/DDBJ databases">
        <title>Rhodobacter sp. LPB0142, isolated from sea water.</title>
        <authorList>
            <person name="Kim E."/>
            <person name="Yi H."/>
        </authorList>
    </citation>
    <scope>NUCLEOTIDE SEQUENCE [LARGE SCALE GENOMIC DNA]</scope>
    <source>
        <strain evidence="1 2">LPB0142</strain>
    </source>
</reference>
<evidence type="ECO:0000313" key="2">
    <source>
        <dbReference type="Proteomes" id="UP000176562"/>
    </source>
</evidence>
<dbReference type="AlphaFoldDB" id="A0A1D9M7V6"/>
<dbReference type="RefSeq" id="WP_068765620.1">
    <property type="nucleotide sequence ID" value="NZ_CP017781.1"/>
</dbReference>